<evidence type="ECO:0000313" key="11">
    <source>
        <dbReference type="Proteomes" id="UP000323930"/>
    </source>
</evidence>
<evidence type="ECO:0000256" key="8">
    <source>
        <dbReference type="SAM" id="Phobius"/>
    </source>
</evidence>
<feature type="transmembrane region" description="Helical" evidence="8">
    <location>
        <begin position="188"/>
        <end position="211"/>
    </location>
</feature>
<dbReference type="PANTHER" id="PTHR30489">
    <property type="entry name" value="LIPOPROTEIN-RELEASING SYSTEM TRANSMEMBRANE PROTEIN LOLE"/>
    <property type="match status" value="1"/>
</dbReference>
<dbReference type="GO" id="GO:0044874">
    <property type="term" value="P:lipoprotein localization to outer membrane"/>
    <property type="evidence" value="ECO:0007669"/>
    <property type="project" value="TreeGrafter"/>
</dbReference>
<name>A0A5D0IH25_9FLAO</name>
<evidence type="ECO:0000256" key="5">
    <source>
        <dbReference type="ARBA" id="ARBA00022989"/>
    </source>
</evidence>
<evidence type="ECO:0000313" key="10">
    <source>
        <dbReference type="EMBL" id="TYA82229.1"/>
    </source>
</evidence>
<feature type="non-terminal residue" evidence="10">
    <location>
        <position position="1"/>
    </location>
</feature>
<feature type="transmembrane region" description="Helical" evidence="8">
    <location>
        <begin position="93"/>
        <end position="114"/>
    </location>
</feature>
<dbReference type="Proteomes" id="UP000323930">
    <property type="component" value="Unassembled WGS sequence"/>
</dbReference>
<dbReference type="GO" id="GO:0098797">
    <property type="term" value="C:plasma membrane protein complex"/>
    <property type="evidence" value="ECO:0007669"/>
    <property type="project" value="TreeGrafter"/>
</dbReference>
<organism evidence="10 11">
    <name type="scientific">Seonamhaeicola marinus</name>
    <dbReference type="NCBI Taxonomy" id="1912246"/>
    <lineage>
        <taxon>Bacteria</taxon>
        <taxon>Pseudomonadati</taxon>
        <taxon>Bacteroidota</taxon>
        <taxon>Flavobacteriia</taxon>
        <taxon>Flavobacteriales</taxon>
        <taxon>Flavobacteriaceae</taxon>
    </lineage>
</organism>
<comment type="caution">
    <text evidence="10">The sequence shown here is derived from an EMBL/GenBank/DDBJ whole genome shotgun (WGS) entry which is preliminary data.</text>
</comment>
<comment type="similarity">
    <text evidence="2">Belongs to the ABC-4 integral membrane protein family. LolC/E subfamily.</text>
</comment>
<reference evidence="10 11" key="1">
    <citation type="submission" date="2019-08" db="EMBL/GenBank/DDBJ databases">
        <title>Seonamhaeicola sediminis sp. nov., isolated from marine sediment.</title>
        <authorList>
            <person name="Cao W.R."/>
        </authorList>
    </citation>
    <scope>NUCLEOTIDE SEQUENCE [LARGE SCALE GENOMIC DNA]</scope>
    <source>
        <strain evidence="10 11">B011</strain>
    </source>
</reference>
<proteinExistence type="inferred from homology"/>
<evidence type="ECO:0000256" key="1">
    <source>
        <dbReference type="ARBA" id="ARBA00004651"/>
    </source>
</evidence>
<evidence type="ECO:0000256" key="2">
    <source>
        <dbReference type="ARBA" id="ARBA00005236"/>
    </source>
</evidence>
<comment type="subcellular location">
    <subcellularLocation>
        <location evidence="1">Cell membrane</location>
        <topology evidence="1">Multi-pass membrane protein</topology>
    </subcellularLocation>
</comment>
<keyword evidence="6 8" id="KW-0472">Membrane</keyword>
<evidence type="ECO:0000256" key="4">
    <source>
        <dbReference type="ARBA" id="ARBA00022692"/>
    </source>
</evidence>
<feature type="region of interest" description="Disordered" evidence="7">
    <location>
        <begin position="1"/>
        <end position="40"/>
    </location>
</feature>
<evidence type="ECO:0000256" key="3">
    <source>
        <dbReference type="ARBA" id="ARBA00022475"/>
    </source>
</evidence>
<dbReference type="InterPro" id="IPR051447">
    <property type="entry name" value="Lipoprotein-release_system"/>
</dbReference>
<dbReference type="AlphaFoldDB" id="A0A5D0IH25"/>
<dbReference type="PANTHER" id="PTHR30489:SF0">
    <property type="entry name" value="LIPOPROTEIN-RELEASING SYSTEM TRANSMEMBRANE PROTEIN LOLE"/>
    <property type="match status" value="1"/>
</dbReference>
<accession>A0A5D0IH25</accession>
<keyword evidence="5 8" id="KW-1133">Transmembrane helix</keyword>
<protein>
    <submittedName>
        <fullName evidence="10">FtsX-like permease family protein</fullName>
    </submittedName>
</protein>
<evidence type="ECO:0000259" key="9">
    <source>
        <dbReference type="Pfam" id="PF02687"/>
    </source>
</evidence>
<dbReference type="Pfam" id="PF02687">
    <property type="entry name" value="FtsX"/>
    <property type="match status" value="1"/>
</dbReference>
<evidence type="ECO:0000256" key="6">
    <source>
        <dbReference type="ARBA" id="ARBA00023136"/>
    </source>
</evidence>
<dbReference type="OrthoDB" id="9784014at2"/>
<keyword evidence="3" id="KW-1003">Cell membrane</keyword>
<feature type="domain" description="ABC3 transporter permease C-terminal" evidence="9">
    <location>
        <begin position="97"/>
        <end position="215"/>
    </location>
</feature>
<keyword evidence="11" id="KW-1185">Reference proteome</keyword>
<dbReference type="RefSeq" id="WP_148541169.1">
    <property type="nucleotide sequence ID" value="NZ_VSDQ01000455.1"/>
</dbReference>
<feature type="transmembrane region" description="Helical" evidence="8">
    <location>
        <begin position="146"/>
        <end position="168"/>
    </location>
</feature>
<keyword evidence="4 8" id="KW-0812">Transmembrane</keyword>
<dbReference type="EMBL" id="VSDQ01000455">
    <property type="protein sequence ID" value="TYA82229.1"/>
    <property type="molecule type" value="Genomic_DNA"/>
</dbReference>
<dbReference type="InterPro" id="IPR003838">
    <property type="entry name" value="ABC3_permease_C"/>
</dbReference>
<evidence type="ECO:0000256" key="7">
    <source>
        <dbReference type="SAM" id="MobiDB-lite"/>
    </source>
</evidence>
<sequence>DAHKTEEEHTHEHTHNDTHEHEEHHNIEKHSDNHEEDHAHENKQITALLVTFRNPMGLLTLPRKINDTSNLQAALPKYELDRLYEFTSIGFKTITWIAYLILIISGITIFINLYKMVKERAYDLALLRSYGASNFQLIKMVFYEGFIAAFLAFILGLTIVKIGTYALIKFSNLGMKAHIIQPLNIQDGIQIAVLVFIMVTLSIAFAIYPILKMNISTILSNEK</sequence>
<gene>
    <name evidence="10" type="ORF">FUA24_07700</name>
</gene>